<sequence>MFQRIRRFFSWRRVFVLEIFPTHIYATLFKFQQGEKFIKPIGSFFSESILDPTALSDEIRKSFKKLVKFRPSKVQCVLSVDSSYATTVHMPISLIRDTPHTHIDETDLHNKVAQGIWRLFDKQRGLVAAKMNIRDVDVVLTDASVGNIKIDGHRVVNPMGFPARSIEVHFTQTFMPKQFLSYLKDAFPKVGLTVERGVTVVDILRRSISSTGFLLAELSENSTSFFFYDGSAISHIETIRWGTRSFLDALCKSFAVSEYVADEMLNRYLLGSLSSRMQKEFEEIFVNESSLFGSSLKDFLQKYNLSTVYVIGSSGDSLPSFIFGGFFKSKIAGKVNILPADIKSVVEKLGFDVDFDAKMDLPHLFSSLSALIEFYFINQNDRINKVARRHAHWLA</sequence>
<evidence type="ECO:0000313" key="1">
    <source>
        <dbReference type="EMBL" id="PIR89223.1"/>
    </source>
</evidence>
<reference evidence="2" key="1">
    <citation type="submission" date="2017-09" db="EMBL/GenBank/DDBJ databases">
        <title>Depth-based differentiation of microbial function through sediment-hosted aquifers and enrichment of novel symbionts in the deep terrestrial subsurface.</title>
        <authorList>
            <person name="Probst A.J."/>
            <person name="Ladd B."/>
            <person name="Jarett J.K."/>
            <person name="Geller-Mcgrath D.E."/>
            <person name="Sieber C.M.K."/>
            <person name="Emerson J.B."/>
            <person name="Anantharaman K."/>
            <person name="Thomas B.C."/>
            <person name="Malmstrom R."/>
            <person name="Stieglmeier M."/>
            <person name="Klingl A."/>
            <person name="Woyke T."/>
            <person name="Ryan C.M."/>
            <person name="Banfield J.F."/>
        </authorList>
    </citation>
    <scope>NUCLEOTIDE SEQUENCE [LARGE SCALE GENOMIC DNA]</scope>
</reference>
<gene>
    <name evidence="1" type="ORF">COU07_02045</name>
</gene>
<comment type="caution">
    <text evidence="1">The sequence shown here is derived from an EMBL/GenBank/DDBJ whole genome shotgun (WGS) entry which is preliminary data.</text>
</comment>
<proteinExistence type="predicted"/>
<name>A0A2H0US73_9BACT</name>
<evidence type="ECO:0000313" key="2">
    <source>
        <dbReference type="Proteomes" id="UP000231157"/>
    </source>
</evidence>
<dbReference type="EMBL" id="PFAZ01000002">
    <property type="protein sequence ID" value="PIR89223.1"/>
    <property type="molecule type" value="Genomic_DNA"/>
</dbReference>
<protein>
    <recommendedName>
        <fullName evidence="3">SHS2 domain-containing protein</fullName>
    </recommendedName>
</protein>
<accession>A0A2H0US73</accession>
<dbReference type="Proteomes" id="UP000231157">
    <property type="component" value="Unassembled WGS sequence"/>
</dbReference>
<dbReference type="AlphaFoldDB" id="A0A2H0US73"/>
<evidence type="ECO:0008006" key="3">
    <source>
        <dbReference type="Google" id="ProtNLM"/>
    </source>
</evidence>
<organism evidence="1 2">
    <name type="scientific">Candidatus Harrisonbacteria bacterium CG10_big_fil_rev_8_21_14_0_10_40_38</name>
    <dbReference type="NCBI Taxonomy" id="1974583"/>
    <lineage>
        <taxon>Bacteria</taxon>
        <taxon>Candidatus Harrisoniibacteriota</taxon>
    </lineage>
</organism>